<dbReference type="AlphaFoldDB" id="A0A0F9MPN3"/>
<protein>
    <submittedName>
        <fullName evidence="1">Uncharacterized protein</fullName>
    </submittedName>
</protein>
<reference evidence="1" key="1">
    <citation type="journal article" date="2015" name="Nature">
        <title>Complex archaea that bridge the gap between prokaryotes and eukaryotes.</title>
        <authorList>
            <person name="Spang A."/>
            <person name="Saw J.H."/>
            <person name="Jorgensen S.L."/>
            <person name="Zaremba-Niedzwiedzka K."/>
            <person name="Martijn J."/>
            <person name="Lind A.E."/>
            <person name="van Eijk R."/>
            <person name="Schleper C."/>
            <person name="Guy L."/>
            <person name="Ettema T.J."/>
        </authorList>
    </citation>
    <scope>NUCLEOTIDE SEQUENCE</scope>
</reference>
<organism evidence="1">
    <name type="scientific">marine sediment metagenome</name>
    <dbReference type="NCBI Taxonomy" id="412755"/>
    <lineage>
        <taxon>unclassified sequences</taxon>
        <taxon>metagenomes</taxon>
        <taxon>ecological metagenomes</taxon>
    </lineage>
</organism>
<proteinExistence type="predicted"/>
<dbReference type="EMBL" id="LAZR01005269">
    <property type="protein sequence ID" value="KKN01372.1"/>
    <property type="molecule type" value="Genomic_DNA"/>
</dbReference>
<sequence length="38" mass="4437">MNKIKLFHTLLFFYTAVFGQKLQESKLNLDTNLGTKFS</sequence>
<accession>A0A0F9MPN3</accession>
<evidence type="ECO:0000313" key="1">
    <source>
        <dbReference type="EMBL" id="KKN01372.1"/>
    </source>
</evidence>
<name>A0A0F9MPN3_9ZZZZ</name>
<gene>
    <name evidence="1" type="ORF">LCGC14_1128370</name>
</gene>
<comment type="caution">
    <text evidence="1">The sequence shown here is derived from an EMBL/GenBank/DDBJ whole genome shotgun (WGS) entry which is preliminary data.</text>
</comment>